<dbReference type="Gene3D" id="2.160.10.10">
    <property type="entry name" value="Hexapeptide repeat proteins"/>
    <property type="match status" value="1"/>
</dbReference>
<dbReference type="SUPFAM" id="SSF51161">
    <property type="entry name" value="Trimeric LpxA-like enzymes"/>
    <property type="match status" value="1"/>
</dbReference>
<dbReference type="PANTHER" id="PTHR43300:SF11">
    <property type="entry name" value="ACETYLTRANSFERASE RV3034C-RELATED"/>
    <property type="match status" value="1"/>
</dbReference>
<dbReference type="PANTHER" id="PTHR43300">
    <property type="entry name" value="ACETYLTRANSFERASE"/>
    <property type="match status" value="1"/>
</dbReference>
<accession>A0A9D9GTC7</accession>
<dbReference type="InterPro" id="IPR050179">
    <property type="entry name" value="Trans_hexapeptide_repeat"/>
</dbReference>
<dbReference type="InterPro" id="IPR011004">
    <property type="entry name" value="Trimer_LpxA-like_sf"/>
</dbReference>
<dbReference type="CDD" id="cd03349">
    <property type="entry name" value="LbH_XAT"/>
    <property type="match status" value="1"/>
</dbReference>
<sequence>MRPNVQLNGILRFKGPCEFFSGSVITNCSFGPYSYLNARSSLNNCHIGAYCSLSYDIDAGMLRHQAIAATTSSAFYQDDAFYRRYLKHQSRPFASSHPEQITIKNDVWIGSHVLIPAHHPVTINTGAVIASGAVITKDVPPYAVMAGNPARQVKQRFSDEICADLLNSQWWHYNIPLYMADHPDFPLEDPKAFAEAVKALAAELPVFKTQCLLLTMLDSSKAQLQQTASWLD</sequence>
<reference evidence="2" key="2">
    <citation type="journal article" date="2021" name="PeerJ">
        <title>Extensive microbial diversity within the chicken gut microbiome revealed by metagenomics and culture.</title>
        <authorList>
            <person name="Gilroy R."/>
            <person name="Ravi A."/>
            <person name="Getino M."/>
            <person name="Pursley I."/>
            <person name="Horton D.L."/>
            <person name="Alikhan N.F."/>
            <person name="Baker D."/>
            <person name="Gharbi K."/>
            <person name="Hall N."/>
            <person name="Watson M."/>
            <person name="Adriaenssens E.M."/>
            <person name="Foster-Nyarko E."/>
            <person name="Jarju S."/>
            <person name="Secka A."/>
            <person name="Antonio M."/>
            <person name="Oren A."/>
            <person name="Chaudhuri R.R."/>
            <person name="La Ragione R."/>
            <person name="Hildebrand F."/>
            <person name="Pallen M.J."/>
        </authorList>
    </citation>
    <scope>NUCLEOTIDE SEQUENCE</scope>
    <source>
        <strain evidence="2">17213</strain>
    </source>
</reference>
<comment type="caution">
    <text evidence="2">The sequence shown here is derived from an EMBL/GenBank/DDBJ whole genome shotgun (WGS) entry which is preliminary data.</text>
</comment>
<comment type="similarity">
    <text evidence="1">Belongs to the transferase hexapeptide repeat family.</text>
</comment>
<evidence type="ECO:0000313" key="2">
    <source>
        <dbReference type="EMBL" id="MBO8415794.1"/>
    </source>
</evidence>
<proteinExistence type="inferred from homology"/>
<reference evidence="2" key="1">
    <citation type="submission" date="2020-10" db="EMBL/GenBank/DDBJ databases">
        <authorList>
            <person name="Gilroy R."/>
        </authorList>
    </citation>
    <scope>NUCLEOTIDE SEQUENCE</scope>
    <source>
        <strain evidence="2">17213</strain>
    </source>
</reference>
<organism evidence="2 3">
    <name type="scientific">Candidatus Avisuccinivibrio stercorigallinarum</name>
    <dbReference type="NCBI Taxonomy" id="2840704"/>
    <lineage>
        <taxon>Bacteria</taxon>
        <taxon>Pseudomonadati</taxon>
        <taxon>Pseudomonadota</taxon>
        <taxon>Gammaproteobacteria</taxon>
        <taxon>Aeromonadales</taxon>
        <taxon>Succinivibrionaceae</taxon>
        <taxon>Succinivibrionaceae incertae sedis</taxon>
        <taxon>Candidatus Avisuccinivibrio</taxon>
    </lineage>
</organism>
<evidence type="ECO:0000313" key="3">
    <source>
        <dbReference type="Proteomes" id="UP000823631"/>
    </source>
</evidence>
<dbReference type="AlphaFoldDB" id="A0A9D9GTC7"/>
<name>A0A9D9GTC7_9GAMM</name>
<evidence type="ECO:0000256" key="1">
    <source>
        <dbReference type="ARBA" id="ARBA00007274"/>
    </source>
</evidence>
<protein>
    <submittedName>
        <fullName evidence="2">Uncharacterized protein</fullName>
    </submittedName>
</protein>
<dbReference type="Proteomes" id="UP000823631">
    <property type="component" value="Unassembled WGS sequence"/>
</dbReference>
<dbReference type="EMBL" id="JADINH010000113">
    <property type="protein sequence ID" value="MBO8415794.1"/>
    <property type="molecule type" value="Genomic_DNA"/>
</dbReference>
<gene>
    <name evidence="2" type="ORF">IAB19_05395</name>
</gene>